<name>A0A420DH30_9RHOB</name>
<gene>
    <name evidence="1" type="ORF">C8N30_2590</name>
</gene>
<dbReference type="Proteomes" id="UP000284407">
    <property type="component" value="Unassembled WGS sequence"/>
</dbReference>
<accession>A0A420DH30</accession>
<organism evidence="1 2">
    <name type="scientific">Sulfitobacter guttiformis</name>
    <dbReference type="NCBI Taxonomy" id="74349"/>
    <lineage>
        <taxon>Bacteria</taxon>
        <taxon>Pseudomonadati</taxon>
        <taxon>Pseudomonadota</taxon>
        <taxon>Alphaproteobacteria</taxon>
        <taxon>Rhodobacterales</taxon>
        <taxon>Roseobacteraceae</taxon>
        <taxon>Sulfitobacter</taxon>
    </lineage>
</organism>
<protein>
    <recommendedName>
        <fullName evidence="3">Lipoprotein</fullName>
    </recommendedName>
</protein>
<dbReference type="EMBL" id="RAQK01000002">
    <property type="protein sequence ID" value="RKE93532.1"/>
    <property type="molecule type" value="Genomic_DNA"/>
</dbReference>
<dbReference type="PROSITE" id="PS51257">
    <property type="entry name" value="PROKAR_LIPOPROTEIN"/>
    <property type="match status" value="1"/>
</dbReference>
<dbReference type="AlphaFoldDB" id="A0A420DH30"/>
<proteinExistence type="predicted"/>
<comment type="caution">
    <text evidence="1">The sequence shown here is derived from an EMBL/GenBank/DDBJ whole genome shotgun (WGS) entry which is preliminary data.</text>
</comment>
<reference evidence="1 2" key="1">
    <citation type="submission" date="2018-09" db="EMBL/GenBank/DDBJ databases">
        <title>Genomic Encyclopedia of Archaeal and Bacterial Type Strains, Phase II (KMG-II): from individual species to whole genera.</title>
        <authorList>
            <person name="Goeker M."/>
        </authorList>
    </citation>
    <scope>NUCLEOTIDE SEQUENCE [LARGE SCALE GENOMIC DNA]</scope>
    <source>
        <strain evidence="1 2">DSM 11458</strain>
    </source>
</reference>
<keyword evidence="2" id="KW-1185">Reference proteome</keyword>
<sequence length="101" mass="10907">MPIRNVTLICLGLLASACTPVLMLVTQLAPSVGNVGLVISKPWDRSAKNVVATSNLHEVGPIQGYFGVFVMIETDDSVRILYDNGAWFVLDGQIIMELCVS</sequence>
<evidence type="ECO:0008006" key="3">
    <source>
        <dbReference type="Google" id="ProtNLM"/>
    </source>
</evidence>
<evidence type="ECO:0000313" key="1">
    <source>
        <dbReference type="EMBL" id="RKE93532.1"/>
    </source>
</evidence>
<evidence type="ECO:0000313" key="2">
    <source>
        <dbReference type="Proteomes" id="UP000284407"/>
    </source>
</evidence>